<dbReference type="PROSITE" id="PS51371">
    <property type="entry name" value="CBS"/>
    <property type="match status" value="2"/>
</dbReference>
<dbReference type="NCBIfam" id="TIGR00400">
    <property type="entry name" value="mgtE"/>
    <property type="match status" value="1"/>
</dbReference>
<keyword evidence="12" id="KW-1185">Reference proteome</keyword>
<keyword evidence="9" id="KW-1003">Cell membrane</keyword>
<comment type="subunit">
    <text evidence="9">Homodimer.</text>
</comment>
<dbReference type="SUPFAM" id="SSF161093">
    <property type="entry name" value="MgtE membrane domain-like"/>
    <property type="match status" value="1"/>
</dbReference>
<evidence type="ECO:0000256" key="4">
    <source>
        <dbReference type="ARBA" id="ARBA00022692"/>
    </source>
</evidence>
<comment type="subcellular location">
    <subcellularLocation>
        <location evidence="9">Cell membrane</location>
        <topology evidence="9">Multi-pass membrane protein</topology>
    </subcellularLocation>
    <subcellularLocation>
        <location evidence="1">Membrane</location>
        <topology evidence="1">Multi-pass membrane protein</topology>
    </subcellularLocation>
</comment>
<feature type="transmembrane region" description="Helical" evidence="9">
    <location>
        <begin position="316"/>
        <end position="339"/>
    </location>
</feature>
<dbReference type="PANTHER" id="PTHR43773:SF1">
    <property type="entry name" value="MAGNESIUM TRANSPORTER MGTE"/>
    <property type="match status" value="1"/>
</dbReference>
<dbReference type="InterPro" id="IPR000644">
    <property type="entry name" value="CBS_dom"/>
</dbReference>
<proteinExistence type="inferred from homology"/>
<organism evidence="11 12">
    <name type="scientific">Aquimarina celericrescens</name>
    <dbReference type="NCBI Taxonomy" id="1964542"/>
    <lineage>
        <taxon>Bacteria</taxon>
        <taxon>Pseudomonadati</taxon>
        <taxon>Bacteroidota</taxon>
        <taxon>Flavobacteriia</taxon>
        <taxon>Flavobacteriales</taxon>
        <taxon>Flavobacteriaceae</taxon>
        <taxon>Aquimarina</taxon>
    </lineage>
</organism>
<evidence type="ECO:0000256" key="2">
    <source>
        <dbReference type="ARBA" id="ARBA00009749"/>
    </source>
</evidence>
<dbReference type="Pfam" id="PF00571">
    <property type="entry name" value="CBS"/>
    <property type="match status" value="2"/>
</dbReference>
<keyword evidence="4 9" id="KW-0812">Transmembrane</keyword>
<comment type="caution">
    <text evidence="11">The sequence shown here is derived from an EMBL/GenBank/DDBJ whole genome shotgun (WGS) entry which is preliminary data.</text>
</comment>
<evidence type="ECO:0000256" key="5">
    <source>
        <dbReference type="ARBA" id="ARBA00022842"/>
    </source>
</evidence>
<evidence type="ECO:0000313" key="11">
    <source>
        <dbReference type="EMBL" id="MFD2186020.1"/>
    </source>
</evidence>
<evidence type="ECO:0000256" key="9">
    <source>
        <dbReference type="RuleBase" id="RU362011"/>
    </source>
</evidence>
<keyword evidence="3 9" id="KW-0813">Transport</keyword>
<dbReference type="Pfam" id="PF01769">
    <property type="entry name" value="MgtE"/>
    <property type="match status" value="1"/>
</dbReference>
<dbReference type="InterPro" id="IPR036739">
    <property type="entry name" value="SLC41_membr_dom_sf"/>
</dbReference>
<dbReference type="Pfam" id="PF03448">
    <property type="entry name" value="MgtE_N"/>
    <property type="match status" value="1"/>
</dbReference>
<keyword evidence="8" id="KW-0129">CBS domain</keyword>
<dbReference type="InterPro" id="IPR006669">
    <property type="entry name" value="MgtE_transporter"/>
</dbReference>
<dbReference type="Gene3D" id="1.25.60.10">
    <property type="entry name" value="MgtE N-terminal domain-like"/>
    <property type="match status" value="1"/>
</dbReference>
<evidence type="ECO:0000256" key="7">
    <source>
        <dbReference type="ARBA" id="ARBA00023136"/>
    </source>
</evidence>
<reference evidence="12" key="1">
    <citation type="journal article" date="2019" name="Int. J. Syst. Evol. Microbiol.">
        <title>The Global Catalogue of Microorganisms (GCM) 10K type strain sequencing project: providing services to taxonomists for standard genome sequencing and annotation.</title>
        <authorList>
            <consortium name="The Broad Institute Genomics Platform"/>
            <consortium name="The Broad Institute Genome Sequencing Center for Infectious Disease"/>
            <person name="Wu L."/>
            <person name="Ma J."/>
        </authorList>
    </citation>
    <scope>NUCLEOTIDE SEQUENCE [LARGE SCALE GENOMIC DNA]</scope>
    <source>
        <strain evidence="12">DT92</strain>
    </source>
</reference>
<dbReference type="SMART" id="SM00116">
    <property type="entry name" value="CBS"/>
    <property type="match status" value="2"/>
</dbReference>
<feature type="transmembrane region" description="Helical" evidence="9">
    <location>
        <begin position="359"/>
        <end position="379"/>
    </location>
</feature>
<feature type="transmembrane region" description="Helical" evidence="9">
    <location>
        <begin position="424"/>
        <end position="443"/>
    </location>
</feature>
<accession>A0ABW5AUQ2</accession>
<evidence type="ECO:0000313" key="12">
    <source>
        <dbReference type="Proteomes" id="UP001597344"/>
    </source>
</evidence>
<sequence length="449" mass="49913">MPFEITTELIEQVGHLIEIEGDARLRDMLNEIHFADIAEIISELNLSEATYIIKLLDSEKTSEALMELEEDFRERILDNLSVKEIAEELEEMDTDDAADVIAELPNELAEEVIAEIGDEKHAEDIKELLAYREDTAGGLMAKELVKVKETWTIAGCVREMRRQAKNVTRVHSIYVVDKEDKLKGRLSLKDLLTAPTKAHISDIYIPKVDSVNVDTEGEEVARIMQKYDLEAIPVIDHEGVLVGRITIDDIVDFIKEEAEKDYQMAAGISQDVEADDTVWELTRARLPWLILGLFGGLGSVFIMEGFEEALAKYKELFFFTPLIAAMAGNVGVQSSAIIVQGIANDNVKGSLFNRLVKEIGLSLISGVTLGVLVIIFGFITHMEIDFSLTIAISLLCVIIVAALIGTFVPIILNKRGIDPAIATGPFITTSNDIFGIFLFFYIAKVMLDF</sequence>
<dbReference type="PANTHER" id="PTHR43773">
    <property type="entry name" value="MAGNESIUM TRANSPORTER MGTE"/>
    <property type="match status" value="1"/>
</dbReference>
<dbReference type="SUPFAM" id="SSF158791">
    <property type="entry name" value="MgtE N-terminal domain-like"/>
    <property type="match status" value="1"/>
</dbReference>
<evidence type="ECO:0000259" key="10">
    <source>
        <dbReference type="PROSITE" id="PS51371"/>
    </source>
</evidence>
<dbReference type="InterPro" id="IPR006668">
    <property type="entry name" value="Mg_transptr_MgtE_intracell_dom"/>
</dbReference>
<feature type="transmembrane region" description="Helical" evidence="9">
    <location>
        <begin position="386"/>
        <end position="412"/>
    </location>
</feature>
<dbReference type="CDD" id="cd04606">
    <property type="entry name" value="CBS_pair_Mg_transporter"/>
    <property type="match status" value="1"/>
</dbReference>
<evidence type="ECO:0000256" key="6">
    <source>
        <dbReference type="ARBA" id="ARBA00022989"/>
    </source>
</evidence>
<dbReference type="Gene3D" id="1.10.357.20">
    <property type="entry name" value="SLC41 divalent cation transporters, integral membrane domain"/>
    <property type="match status" value="1"/>
</dbReference>
<keyword evidence="9" id="KW-0479">Metal-binding</keyword>
<evidence type="ECO:0000256" key="1">
    <source>
        <dbReference type="ARBA" id="ARBA00004141"/>
    </source>
</evidence>
<feature type="transmembrane region" description="Helical" evidence="9">
    <location>
        <begin position="286"/>
        <end position="304"/>
    </location>
</feature>
<comment type="function">
    <text evidence="9">Acts as a magnesium transporter.</text>
</comment>
<dbReference type="SMART" id="SM00924">
    <property type="entry name" value="MgtE_N"/>
    <property type="match status" value="1"/>
</dbReference>
<dbReference type="InterPro" id="IPR038076">
    <property type="entry name" value="MgtE_N_sf"/>
</dbReference>
<keyword evidence="7 9" id="KW-0472">Membrane</keyword>
<dbReference type="EMBL" id="JBHUHY010000003">
    <property type="protein sequence ID" value="MFD2186020.1"/>
    <property type="molecule type" value="Genomic_DNA"/>
</dbReference>
<feature type="domain" description="CBS" evidence="10">
    <location>
        <begin position="204"/>
        <end position="260"/>
    </location>
</feature>
<dbReference type="InterPro" id="IPR046342">
    <property type="entry name" value="CBS_dom_sf"/>
</dbReference>
<dbReference type="InterPro" id="IPR006667">
    <property type="entry name" value="SLC41_membr_dom"/>
</dbReference>
<evidence type="ECO:0000256" key="3">
    <source>
        <dbReference type="ARBA" id="ARBA00022448"/>
    </source>
</evidence>
<dbReference type="RefSeq" id="WP_378319006.1">
    <property type="nucleotide sequence ID" value="NZ_JBHUHY010000003.1"/>
</dbReference>
<keyword evidence="5 9" id="KW-0460">Magnesium</keyword>
<name>A0ABW5AUQ2_9FLAO</name>
<dbReference type="Proteomes" id="UP001597344">
    <property type="component" value="Unassembled WGS sequence"/>
</dbReference>
<comment type="similarity">
    <text evidence="2 9">Belongs to the SLC41A transporter family.</text>
</comment>
<protein>
    <recommendedName>
        <fullName evidence="9">Magnesium transporter MgtE</fullName>
    </recommendedName>
</protein>
<feature type="domain" description="CBS" evidence="10">
    <location>
        <begin position="140"/>
        <end position="203"/>
    </location>
</feature>
<keyword evidence="6 9" id="KW-1133">Transmembrane helix</keyword>
<dbReference type="Gene3D" id="3.10.580.10">
    <property type="entry name" value="CBS-domain"/>
    <property type="match status" value="1"/>
</dbReference>
<gene>
    <name evidence="11" type="primary">mgtE</name>
    <name evidence="11" type="ORF">ACFSJT_04400</name>
</gene>
<evidence type="ECO:0000256" key="8">
    <source>
        <dbReference type="PROSITE-ProRule" id="PRU00703"/>
    </source>
</evidence>
<dbReference type="SUPFAM" id="SSF54631">
    <property type="entry name" value="CBS-domain pair"/>
    <property type="match status" value="1"/>
</dbReference>